<comment type="caution">
    <text evidence="2">The sequence shown here is derived from an EMBL/GenBank/DDBJ whole genome shotgun (WGS) entry which is preliminary data.</text>
</comment>
<dbReference type="RefSeq" id="WP_277899436.1">
    <property type="nucleotide sequence ID" value="NZ_JAPMUA010000002.1"/>
</dbReference>
<keyword evidence="1" id="KW-0732">Signal</keyword>
<evidence type="ECO:0000256" key="1">
    <source>
        <dbReference type="SAM" id="SignalP"/>
    </source>
</evidence>
<dbReference type="Proteomes" id="UP001153642">
    <property type="component" value="Unassembled WGS sequence"/>
</dbReference>
<reference evidence="2" key="1">
    <citation type="submission" date="2022-11" db="EMBL/GenBank/DDBJ databases">
        <title>High-quality draft genome sequence of Galbibacter sp. strain CMA-7.</title>
        <authorList>
            <person name="Wei L."/>
            <person name="Dong C."/>
            <person name="Shao Z."/>
        </authorList>
    </citation>
    <scope>NUCLEOTIDE SEQUENCE</scope>
    <source>
        <strain evidence="2">CMA-7</strain>
    </source>
</reference>
<sequence length="52" mass="5646">MSFKKIIFSVMALCLLAISLVSCSPNSVADEDSLYDTHQGVEKSKIEMPPNG</sequence>
<keyword evidence="3" id="KW-1185">Reference proteome</keyword>
<evidence type="ECO:0000313" key="3">
    <source>
        <dbReference type="Proteomes" id="UP001153642"/>
    </source>
</evidence>
<organism evidence="2 3">
    <name type="scientific">Galbibacter pacificus</name>
    <dbReference type="NCBI Taxonomy" id="2996052"/>
    <lineage>
        <taxon>Bacteria</taxon>
        <taxon>Pseudomonadati</taxon>
        <taxon>Bacteroidota</taxon>
        <taxon>Flavobacteriia</taxon>
        <taxon>Flavobacteriales</taxon>
        <taxon>Flavobacteriaceae</taxon>
        <taxon>Galbibacter</taxon>
    </lineage>
</organism>
<feature type="signal peptide" evidence="1">
    <location>
        <begin position="1"/>
        <end position="29"/>
    </location>
</feature>
<feature type="chain" id="PRO_5045918212" description="Lipoprotein" evidence="1">
    <location>
        <begin position="30"/>
        <end position="52"/>
    </location>
</feature>
<accession>A0ABT6FQF5</accession>
<evidence type="ECO:0008006" key="4">
    <source>
        <dbReference type="Google" id="ProtNLM"/>
    </source>
</evidence>
<gene>
    <name evidence="2" type="ORF">OSR52_05385</name>
</gene>
<dbReference type="PROSITE" id="PS51257">
    <property type="entry name" value="PROKAR_LIPOPROTEIN"/>
    <property type="match status" value="1"/>
</dbReference>
<evidence type="ECO:0000313" key="2">
    <source>
        <dbReference type="EMBL" id="MDG3585294.1"/>
    </source>
</evidence>
<name>A0ABT6FQF5_9FLAO</name>
<proteinExistence type="predicted"/>
<protein>
    <recommendedName>
        <fullName evidence="4">Lipoprotein</fullName>
    </recommendedName>
</protein>
<dbReference type="EMBL" id="JAPMUA010000002">
    <property type="protein sequence ID" value="MDG3585294.1"/>
    <property type="molecule type" value="Genomic_DNA"/>
</dbReference>